<keyword evidence="2" id="KW-0067">ATP-binding</keyword>
<dbReference type="PANTHER" id="PTHR32071">
    <property type="entry name" value="TRANSCRIPTIONAL REGULATORY PROTEIN"/>
    <property type="match status" value="1"/>
</dbReference>
<dbReference type="PROSITE" id="PS00675">
    <property type="entry name" value="SIGMA54_INTERACT_1"/>
    <property type="match status" value="1"/>
</dbReference>
<dbReference type="SUPFAM" id="SSF55785">
    <property type="entry name" value="PYP-like sensor domain (PAS domain)"/>
    <property type="match status" value="1"/>
</dbReference>
<dbReference type="SMART" id="SM00382">
    <property type="entry name" value="AAA"/>
    <property type="match status" value="1"/>
</dbReference>
<dbReference type="Pfam" id="PF02954">
    <property type="entry name" value="HTH_8"/>
    <property type="match status" value="1"/>
</dbReference>
<dbReference type="InterPro" id="IPR058031">
    <property type="entry name" value="AAA_lid_NorR"/>
</dbReference>
<dbReference type="InterPro" id="IPR003593">
    <property type="entry name" value="AAA+_ATPase"/>
</dbReference>
<dbReference type="EMBL" id="MDTQ01000001">
    <property type="protein sequence ID" value="ODC04298.1"/>
    <property type="molecule type" value="Genomic_DNA"/>
</dbReference>
<feature type="domain" description="Sigma-54 factor interaction" evidence="6">
    <location>
        <begin position="148"/>
        <end position="378"/>
    </location>
</feature>
<dbReference type="PRINTS" id="PR01590">
    <property type="entry name" value="HTHFIS"/>
</dbReference>
<dbReference type="Gene3D" id="3.40.50.300">
    <property type="entry name" value="P-loop containing nucleotide triphosphate hydrolases"/>
    <property type="match status" value="1"/>
</dbReference>
<dbReference type="Proteomes" id="UP000094291">
    <property type="component" value="Unassembled WGS sequence"/>
</dbReference>
<keyword evidence="5" id="KW-0804">Transcription</keyword>
<evidence type="ECO:0000256" key="4">
    <source>
        <dbReference type="ARBA" id="ARBA00023125"/>
    </source>
</evidence>
<dbReference type="Gene3D" id="3.30.450.20">
    <property type="entry name" value="PAS domain"/>
    <property type="match status" value="1"/>
</dbReference>
<keyword evidence="3" id="KW-0805">Transcription regulation</keyword>
<dbReference type="Gene3D" id="1.10.10.60">
    <property type="entry name" value="Homeodomain-like"/>
    <property type="match status" value="1"/>
</dbReference>
<dbReference type="InterPro" id="IPR025662">
    <property type="entry name" value="Sigma_54_int_dom_ATP-bd_1"/>
</dbReference>
<reference evidence="7 8" key="1">
    <citation type="submission" date="2016-08" db="EMBL/GenBank/DDBJ databases">
        <authorList>
            <person name="Seilhamer J.J."/>
        </authorList>
    </citation>
    <scope>NUCLEOTIDE SEQUENCE [LARGE SCALE GENOMIC DNA]</scope>
    <source>
        <strain evidence="7 8">PH27A</strain>
    </source>
</reference>
<dbReference type="FunFam" id="3.40.50.300:FF:000006">
    <property type="entry name" value="DNA-binding transcriptional regulator NtrC"/>
    <property type="match status" value="1"/>
</dbReference>
<dbReference type="InterPro" id="IPR009057">
    <property type="entry name" value="Homeodomain-like_sf"/>
</dbReference>
<dbReference type="CDD" id="cd00009">
    <property type="entry name" value="AAA"/>
    <property type="match status" value="1"/>
</dbReference>
<dbReference type="InterPro" id="IPR002078">
    <property type="entry name" value="Sigma_54_int"/>
</dbReference>
<dbReference type="InterPro" id="IPR002197">
    <property type="entry name" value="HTH_Fis"/>
</dbReference>
<dbReference type="PANTHER" id="PTHR32071:SF57">
    <property type="entry name" value="C4-DICARBOXYLATE TRANSPORT TRANSCRIPTIONAL REGULATORY PROTEIN DCTD"/>
    <property type="match status" value="1"/>
</dbReference>
<name>A0A1E2VBA9_9GAMM</name>
<dbReference type="AlphaFoldDB" id="A0A1E2VBA9"/>
<evidence type="ECO:0000256" key="1">
    <source>
        <dbReference type="ARBA" id="ARBA00022741"/>
    </source>
</evidence>
<dbReference type="Gene3D" id="1.10.8.60">
    <property type="match status" value="1"/>
</dbReference>
<dbReference type="GO" id="GO:0006355">
    <property type="term" value="P:regulation of DNA-templated transcription"/>
    <property type="evidence" value="ECO:0007669"/>
    <property type="project" value="InterPro"/>
</dbReference>
<accession>A0A1E2VBA9</accession>
<dbReference type="SUPFAM" id="SSF46689">
    <property type="entry name" value="Homeodomain-like"/>
    <property type="match status" value="1"/>
</dbReference>
<dbReference type="Pfam" id="PF00158">
    <property type="entry name" value="Sigma54_activat"/>
    <property type="match status" value="1"/>
</dbReference>
<evidence type="ECO:0000313" key="8">
    <source>
        <dbReference type="Proteomes" id="UP000094291"/>
    </source>
</evidence>
<dbReference type="OrthoDB" id="9804019at2"/>
<dbReference type="SUPFAM" id="SSF52540">
    <property type="entry name" value="P-loop containing nucleoside triphosphate hydrolases"/>
    <property type="match status" value="1"/>
</dbReference>
<dbReference type="InterPro" id="IPR025943">
    <property type="entry name" value="Sigma_54_int_dom_ATP-bd_2"/>
</dbReference>
<dbReference type="RefSeq" id="WP_068999280.1">
    <property type="nucleotide sequence ID" value="NZ_MDTQ01000001.1"/>
</dbReference>
<sequence>MPTTETNRDWVSAALDAVEEWVVVVDQHAQVVFLNRPYRQFLDVTPETSYGRPVTEIIENTRLHLVLKSGIAEQGRLQEIQGRHMIANRYPILEQGQVVGAIGTVLFHDTHEWRMMNTQVRALMSELDFYRRALDNQQSGARFHLSDIIGHSAVMRQLNDKVKKIASGDAAVLIRGESGTGKELYAHAIHLLSDRSHNSFVKINCAAIPENLLEAELFGYEEGAFTGARKGGKPGKFQLADGGTLFLDEVGDMPLAMQAKLLRVLQDREVEAIGATQLKPVDVRVIAATHQPLEDKVKAGMFREDLYYRIKVVQLELPALRERREDIPALADHLLERLARRTGRHKPKLTAQALTRLLEHDWPGNVRELENSLEAAFYLSHGHKITLQSLPETLTHALMPAQQPGHTLRERLAAAEYEILKEALAACNDNRMEAAHFLGIGKSTLYDKLAKYQL</sequence>
<keyword evidence="4" id="KW-0238">DNA-binding</keyword>
<keyword evidence="8" id="KW-1185">Reference proteome</keyword>
<dbReference type="PROSITE" id="PS50045">
    <property type="entry name" value="SIGMA54_INTERACT_4"/>
    <property type="match status" value="1"/>
</dbReference>
<dbReference type="GO" id="GO:0005524">
    <property type="term" value="F:ATP binding"/>
    <property type="evidence" value="ECO:0007669"/>
    <property type="project" value="UniProtKB-KW"/>
</dbReference>
<gene>
    <name evidence="7" type="ORF">BFW38_12910</name>
</gene>
<dbReference type="PROSITE" id="PS00676">
    <property type="entry name" value="SIGMA54_INTERACT_2"/>
    <property type="match status" value="1"/>
</dbReference>
<organism evidence="7 8">
    <name type="scientific">Terasakiispira papahanaumokuakeensis</name>
    <dbReference type="NCBI Taxonomy" id="197479"/>
    <lineage>
        <taxon>Bacteria</taxon>
        <taxon>Pseudomonadati</taxon>
        <taxon>Pseudomonadota</taxon>
        <taxon>Gammaproteobacteria</taxon>
        <taxon>Oceanospirillales</taxon>
        <taxon>Terasakiispira</taxon>
    </lineage>
</organism>
<comment type="caution">
    <text evidence="7">The sequence shown here is derived from an EMBL/GenBank/DDBJ whole genome shotgun (WGS) entry which is preliminary data.</text>
</comment>
<dbReference type="InterPro" id="IPR035965">
    <property type="entry name" value="PAS-like_dom_sf"/>
</dbReference>
<dbReference type="InterPro" id="IPR027417">
    <property type="entry name" value="P-loop_NTPase"/>
</dbReference>
<evidence type="ECO:0000259" key="6">
    <source>
        <dbReference type="PROSITE" id="PS50045"/>
    </source>
</evidence>
<dbReference type="STRING" id="197479.BFW38_12910"/>
<protein>
    <submittedName>
        <fullName evidence="7">Sigma-54-dependent Fis family transcriptional regulator</fullName>
    </submittedName>
</protein>
<dbReference type="InterPro" id="IPR025944">
    <property type="entry name" value="Sigma_54_int_dom_CS"/>
</dbReference>
<evidence type="ECO:0000256" key="2">
    <source>
        <dbReference type="ARBA" id="ARBA00022840"/>
    </source>
</evidence>
<keyword evidence="1" id="KW-0547">Nucleotide-binding</keyword>
<evidence type="ECO:0000313" key="7">
    <source>
        <dbReference type="EMBL" id="ODC04298.1"/>
    </source>
</evidence>
<evidence type="ECO:0000256" key="3">
    <source>
        <dbReference type="ARBA" id="ARBA00023015"/>
    </source>
</evidence>
<dbReference type="PROSITE" id="PS00688">
    <property type="entry name" value="SIGMA54_INTERACT_3"/>
    <property type="match status" value="1"/>
</dbReference>
<dbReference type="Pfam" id="PF25601">
    <property type="entry name" value="AAA_lid_14"/>
    <property type="match status" value="1"/>
</dbReference>
<proteinExistence type="predicted"/>
<evidence type="ECO:0000256" key="5">
    <source>
        <dbReference type="ARBA" id="ARBA00023163"/>
    </source>
</evidence>
<dbReference type="GO" id="GO:0043565">
    <property type="term" value="F:sequence-specific DNA binding"/>
    <property type="evidence" value="ECO:0007669"/>
    <property type="project" value="InterPro"/>
</dbReference>